<evidence type="ECO:0000313" key="3">
    <source>
        <dbReference type="EMBL" id="MBV7256535.1"/>
    </source>
</evidence>
<keyword evidence="2" id="KW-0732">Signal</keyword>
<dbReference type="NCBIfam" id="TIGR02595">
    <property type="entry name" value="PEP_CTERM"/>
    <property type="match status" value="1"/>
</dbReference>
<sequence>MSVFSKSILLIGTTIALGASTAAVATPLCADGGYGPGDYACLYDGLKGNTNDNTANVQAAILAATSNAVILTQYGKSDANGALFTFTNATFSGGEWDFSSPDTNFSILDDALAATYITVKAANDFILFHYEDGISAGSLVTDIVNNGGKIADISHVTFWNMVSNDPGPSNSVPAPGALGLLLLGVGGLVAARRKA</sequence>
<name>A0ABS6SDP3_9SPHN</name>
<feature type="chain" id="PRO_5045718443" evidence="2">
    <location>
        <begin position="26"/>
        <end position="195"/>
    </location>
</feature>
<proteinExistence type="predicted"/>
<accession>A0ABS6SDP3</accession>
<comment type="caution">
    <text evidence="3">The sequence shown here is derived from an EMBL/GenBank/DDBJ whole genome shotgun (WGS) entry which is preliminary data.</text>
</comment>
<evidence type="ECO:0000256" key="2">
    <source>
        <dbReference type="SAM" id="SignalP"/>
    </source>
</evidence>
<dbReference type="RefSeq" id="WP_218445188.1">
    <property type="nucleotide sequence ID" value="NZ_JAGSPA010000002.1"/>
</dbReference>
<evidence type="ECO:0000313" key="4">
    <source>
        <dbReference type="Proteomes" id="UP000722336"/>
    </source>
</evidence>
<reference evidence="3 4" key="1">
    <citation type="submission" date="2021-04" db="EMBL/GenBank/DDBJ databases">
        <authorList>
            <person name="Pira H."/>
            <person name="Risdian C."/>
            <person name="Wink J."/>
        </authorList>
    </citation>
    <scope>NUCLEOTIDE SEQUENCE [LARGE SCALE GENOMIC DNA]</scope>
    <source>
        <strain evidence="3 4">WHA3</strain>
    </source>
</reference>
<dbReference type="EMBL" id="JAGSPA010000002">
    <property type="protein sequence ID" value="MBV7256535.1"/>
    <property type="molecule type" value="Genomic_DNA"/>
</dbReference>
<organism evidence="3 4">
    <name type="scientific">Pacificimonas pallii</name>
    <dbReference type="NCBI Taxonomy" id="2827236"/>
    <lineage>
        <taxon>Bacteria</taxon>
        <taxon>Pseudomonadati</taxon>
        <taxon>Pseudomonadota</taxon>
        <taxon>Alphaproteobacteria</taxon>
        <taxon>Sphingomonadales</taxon>
        <taxon>Sphingosinicellaceae</taxon>
        <taxon>Pacificimonas</taxon>
    </lineage>
</organism>
<feature type="signal peptide" evidence="2">
    <location>
        <begin position="1"/>
        <end position="25"/>
    </location>
</feature>
<keyword evidence="1" id="KW-1133">Transmembrane helix</keyword>
<dbReference type="Proteomes" id="UP000722336">
    <property type="component" value="Unassembled WGS sequence"/>
</dbReference>
<keyword evidence="4" id="KW-1185">Reference proteome</keyword>
<protein>
    <submittedName>
        <fullName evidence="3">PEP-CTERM sorting domain-containing protein</fullName>
    </submittedName>
</protein>
<dbReference type="InterPro" id="IPR013424">
    <property type="entry name" value="Ice-binding_C"/>
</dbReference>
<gene>
    <name evidence="3" type="ORF">KCG44_07025</name>
</gene>
<feature type="transmembrane region" description="Helical" evidence="1">
    <location>
        <begin position="172"/>
        <end position="191"/>
    </location>
</feature>
<evidence type="ECO:0000256" key="1">
    <source>
        <dbReference type="SAM" id="Phobius"/>
    </source>
</evidence>
<keyword evidence="1" id="KW-0812">Transmembrane</keyword>
<keyword evidence="1" id="KW-0472">Membrane</keyword>